<sequence>VKWIHREQNRLADGASREIDYDDWGRTAIAVQKRFMRVVSILKWNRCLQLNRCLERTSLMSAGFESTHEPPARSRKADLYHSTQYEGISVRFSTAQKVQ</sequence>
<dbReference type="Proteomes" id="UP000054047">
    <property type="component" value="Unassembled WGS sequence"/>
</dbReference>
<proteinExistence type="predicted"/>
<accession>A0A0C2G7R1</accession>
<keyword evidence="2" id="KW-1185">Reference proteome</keyword>
<dbReference type="AlphaFoldDB" id="A0A0C2G7R1"/>
<evidence type="ECO:0000313" key="2">
    <source>
        <dbReference type="Proteomes" id="UP000054047"/>
    </source>
</evidence>
<name>A0A0C2G7R1_9BILA</name>
<feature type="non-terminal residue" evidence="1">
    <location>
        <position position="1"/>
    </location>
</feature>
<dbReference type="EMBL" id="KN742028">
    <property type="protein sequence ID" value="KIH53101.1"/>
    <property type="molecule type" value="Genomic_DNA"/>
</dbReference>
<gene>
    <name evidence="1" type="ORF">ANCDUO_16780</name>
</gene>
<organism evidence="1 2">
    <name type="scientific">Ancylostoma duodenale</name>
    <dbReference type="NCBI Taxonomy" id="51022"/>
    <lineage>
        <taxon>Eukaryota</taxon>
        <taxon>Metazoa</taxon>
        <taxon>Ecdysozoa</taxon>
        <taxon>Nematoda</taxon>
        <taxon>Chromadorea</taxon>
        <taxon>Rhabditida</taxon>
        <taxon>Rhabditina</taxon>
        <taxon>Rhabditomorpha</taxon>
        <taxon>Strongyloidea</taxon>
        <taxon>Ancylostomatidae</taxon>
        <taxon>Ancylostomatinae</taxon>
        <taxon>Ancylostoma</taxon>
    </lineage>
</organism>
<protein>
    <submittedName>
        <fullName evidence="1">Uncharacterized protein</fullName>
    </submittedName>
</protein>
<evidence type="ECO:0000313" key="1">
    <source>
        <dbReference type="EMBL" id="KIH53101.1"/>
    </source>
</evidence>
<reference evidence="1 2" key="1">
    <citation type="submission" date="2013-12" db="EMBL/GenBank/DDBJ databases">
        <title>Draft genome of the parsitic nematode Ancylostoma duodenale.</title>
        <authorList>
            <person name="Mitreva M."/>
        </authorList>
    </citation>
    <scope>NUCLEOTIDE SEQUENCE [LARGE SCALE GENOMIC DNA]</scope>
    <source>
        <strain evidence="1 2">Zhejiang</strain>
    </source>
</reference>